<feature type="compositionally biased region" description="Polar residues" evidence="1">
    <location>
        <begin position="373"/>
        <end position="439"/>
    </location>
</feature>
<dbReference type="PANTHER" id="PTHR13677">
    <property type="entry name" value="LD41638P"/>
    <property type="match status" value="1"/>
</dbReference>
<sequence length="947" mass="106080">MADVYDHLDHESISQWIYCVCGVGFDLQKGHVLENSAGGELPQETIDQLTVLSFPDSLSSINFDSFSFFTLPLSTTLDTLPFTTTLYAFTHFQQRQEPSLPRGFYQKALTIVSHLPLIHIFEETLHIAGPLYHSGNLDIVSTIYNDSLVWPAPMDSTLYRLPMCGTTFYCRTPSHTPIPSIVINRYTRLWNYINAKLPSPDGHFIPFSIFPTIFPINPFLDPNLLNSYNSTGMDSSSQLQQGQAKVVKSGGLFAKSRALSPSPPILPIKHFTLNAYNYIANHTIRRYSTKQTGLLPIHRSSWTRQDLVRYTCGLNNVFITSLWDLDLRVDGHFTEFVGWFNFSLEDLSRHFHRAVTPGRARQLLGFRSASPAIQSTKETQNSQHESSQNQDQTTSMTVSLISHDSPQKSSLSATQPLTIPPHSVSTASHPKQSHPSPSFSDLVPPLNLQRQIHPLSSSLSPLQYLYIHTRSQDTSLFFPNHTDLLQNSISTSFFAVPLEEKRWRAKHAKSQKVENDEIPTKQPVSPLNQHFPRLTNALSLSPLLSLSYLFQPFLPQLHVILSLLLLNQPLIVYSRSSLLCSAFVSSLISLLSPLSLTHTGLILVNAEELVRKRKQSPNTPKSDKQEEDRLPSVVFGVTNPLFLRAFPNVSLVTINFSDDRDRADQTPTTPDHPGSSASPPIASTTPSPLSPQRVSRTETHSFTLPPLDGVFESTHIPSIPKIVVEDLRETHKRDEAVRRAVFEAVNTLLCQFEDMFEIEPHPKRNEWMDREKMITEAPNQDQPDAEVVLDTFQMPVVPTFVPQSGFPYVFKFPDGLAMNPLQFVDVEVSSCSDGSLDCEGRRKETDRLLASLHSQIASLSIQIFPLVPSSTFSIPLTPPLLSTANIDTMVTFVSVDRQKKGIAPHPISPQHLRQFVSSPAFRHYLSLRVLAGIKEAETLNGFGVDES</sequence>
<feature type="compositionally biased region" description="Low complexity" evidence="1">
    <location>
        <begin position="673"/>
        <end position="691"/>
    </location>
</feature>
<feature type="region of interest" description="Disordered" evidence="1">
    <location>
        <begin position="373"/>
        <end position="444"/>
    </location>
</feature>
<proteinExistence type="predicted"/>
<dbReference type="PANTHER" id="PTHR13677:SF0">
    <property type="entry name" value="LD41638P"/>
    <property type="match status" value="1"/>
</dbReference>
<dbReference type="InterPro" id="IPR024224">
    <property type="entry name" value="DENND6"/>
</dbReference>
<dbReference type="Proteomes" id="UP001281761">
    <property type="component" value="Unassembled WGS sequence"/>
</dbReference>
<evidence type="ECO:0000313" key="3">
    <source>
        <dbReference type="Proteomes" id="UP001281761"/>
    </source>
</evidence>
<gene>
    <name evidence="2" type="ORF">BLNAU_11023</name>
</gene>
<name>A0ABQ9XRR1_9EUKA</name>
<reference evidence="2 3" key="1">
    <citation type="journal article" date="2022" name="bioRxiv">
        <title>Genomics of Preaxostyla Flagellates Illuminates Evolutionary Transitions and the Path Towards Mitochondrial Loss.</title>
        <authorList>
            <person name="Novak L.V.F."/>
            <person name="Treitli S.C."/>
            <person name="Pyrih J."/>
            <person name="Halakuc P."/>
            <person name="Pipaliya S.V."/>
            <person name="Vacek V."/>
            <person name="Brzon O."/>
            <person name="Soukal P."/>
            <person name="Eme L."/>
            <person name="Dacks J.B."/>
            <person name="Karnkowska A."/>
            <person name="Elias M."/>
            <person name="Hampl V."/>
        </authorList>
    </citation>
    <scope>NUCLEOTIDE SEQUENCE [LARGE SCALE GENOMIC DNA]</scope>
    <source>
        <strain evidence="2">NAU3</strain>
        <tissue evidence="2">Gut</tissue>
    </source>
</reference>
<evidence type="ECO:0000256" key="1">
    <source>
        <dbReference type="SAM" id="MobiDB-lite"/>
    </source>
</evidence>
<organism evidence="2 3">
    <name type="scientific">Blattamonas nauphoetae</name>
    <dbReference type="NCBI Taxonomy" id="2049346"/>
    <lineage>
        <taxon>Eukaryota</taxon>
        <taxon>Metamonada</taxon>
        <taxon>Preaxostyla</taxon>
        <taxon>Oxymonadida</taxon>
        <taxon>Blattamonas</taxon>
    </lineage>
</organism>
<accession>A0ABQ9XRR1</accession>
<comment type="caution">
    <text evidence="2">The sequence shown here is derived from an EMBL/GenBank/DDBJ whole genome shotgun (WGS) entry which is preliminary data.</text>
</comment>
<evidence type="ECO:0008006" key="4">
    <source>
        <dbReference type="Google" id="ProtNLM"/>
    </source>
</evidence>
<keyword evidence="3" id="KW-1185">Reference proteome</keyword>
<evidence type="ECO:0000313" key="2">
    <source>
        <dbReference type="EMBL" id="KAK2954060.1"/>
    </source>
</evidence>
<feature type="region of interest" description="Disordered" evidence="1">
    <location>
        <begin position="657"/>
        <end position="698"/>
    </location>
</feature>
<protein>
    <recommendedName>
        <fullName evidence="4">UDENN domain-containing protein</fullName>
    </recommendedName>
</protein>
<dbReference type="EMBL" id="JARBJD010000083">
    <property type="protein sequence ID" value="KAK2954060.1"/>
    <property type="molecule type" value="Genomic_DNA"/>
</dbReference>